<reference evidence="2 3" key="1">
    <citation type="submission" date="2022-10" db="EMBL/GenBank/DDBJ databases">
        <title>Comparative genomics and taxonomic characterization of three novel marine species of genus Reichenbachiella exhibiting antioxidant and polysaccharide degradation activities.</title>
        <authorList>
            <person name="Muhammad N."/>
            <person name="Lee Y.-J."/>
            <person name="Ko J."/>
            <person name="Kim S.-G."/>
        </authorList>
    </citation>
    <scope>NUCLEOTIDE SEQUENCE [LARGE SCALE GENOMIC DNA]</scope>
    <source>
        <strain evidence="2 3">ABR2-5</strain>
    </source>
</reference>
<dbReference type="Pfam" id="PF07396">
    <property type="entry name" value="Porin_O_P"/>
    <property type="match status" value="1"/>
</dbReference>
<evidence type="ECO:0000256" key="1">
    <source>
        <dbReference type="SAM" id="SignalP"/>
    </source>
</evidence>
<dbReference type="Gene3D" id="2.40.160.10">
    <property type="entry name" value="Porin"/>
    <property type="match status" value="1"/>
</dbReference>
<sequence>MRYLLLGMAMICLVGYSHAQSFEGSAIGKGIRFVPKDSSFSIQWNTRFQTQYVGVQNLESDEYSDAFTIRRFRLKFKGFLFNPNIQYKTELALSNRDQGDFFAEHNGAASIVLDAVLKWRFAPGWQLWVGQTKLPGNRERVISSGALQLVDRSRLNSRYNIDRDKGLQLHHEHKVGSVVLREIGSISSGEGRNVTLPNNHGYDYTGRIEVLPFGKFSSKGDYFGADLAREESVKLSLAATYDYNVGTSRERGQLGYFIFDETGEELRSTLSTVFVDAYLKYNGWSVMYEYAHKTVAKGEKSGFGTEGEARNFYTGQAHNIQGGYLFKNNLSIDGRFTDNQPDAGVDDPEKRYEIGFGKYIAGHSLKLQVSTAYRDRLTKDDEMLYFAQLEIGF</sequence>
<protein>
    <submittedName>
        <fullName evidence="2">OprO/OprP family phosphate-selective porin</fullName>
    </submittedName>
</protein>
<evidence type="ECO:0000313" key="3">
    <source>
        <dbReference type="Proteomes" id="UP001300692"/>
    </source>
</evidence>
<dbReference type="InterPro" id="IPR010870">
    <property type="entry name" value="Porin_O/P"/>
</dbReference>
<name>A0ABT3CSA9_9BACT</name>
<keyword evidence="1" id="KW-0732">Signal</keyword>
<gene>
    <name evidence="2" type="ORF">N7U62_07955</name>
</gene>
<dbReference type="InterPro" id="IPR023614">
    <property type="entry name" value="Porin_dom_sf"/>
</dbReference>
<accession>A0ABT3CSA9</accession>
<comment type="caution">
    <text evidence="2">The sequence shown here is derived from an EMBL/GenBank/DDBJ whole genome shotgun (WGS) entry which is preliminary data.</text>
</comment>
<feature type="signal peptide" evidence="1">
    <location>
        <begin position="1"/>
        <end position="19"/>
    </location>
</feature>
<proteinExistence type="predicted"/>
<evidence type="ECO:0000313" key="2">
    <source>
        <dbReference type="EMBL" id="MCV9386591.1"/>
    </source>
</evidence>
<keyword evidence="3" id="KW-1185">Reference proteome</keyword>
<organism evidence="2 3">
    <name type="scientific">Reichenbachiella ulvae</name>
    <dbReference type="NCBI Taxonomy" id="2980104"/>
    <lineage>
        <taxon>Bacteria</taxon>
        <taxon>Pseudomonadati</taxon>
        <taxon>Bacteroidota</taxon>
        <taxon>Cytophagia</taxon>
        <taxon>Cytophagales</taxon>
        <taxon>Reichenbachiellaceae</taxon>
        <taxon>Reichenbachiella</taxon>
    </lineage>
</organism>
<feature type="chain" id="PRO_5047490635" evidence="1">
    <location>
        <begin position="20"/>
        <end position="393"/>
    </location>
</feature>
<dbReference type="RefSeq" id="WP_264137402.1">
    <property type="nucleotide sequence ID" value="NZ_JAOYOD010000001.1"/>
</dbReference>
<dbReference type="Proteomes" id="UP001300692">
    <property type="component" value="Unassembled WGS sequence"/>
</dbReference>
<dbReference type="EMBL" id="JAOYOD010000001">
    <property type="protein sequence ID" value="MCV9386591.1"/>
    <property type="molecule type" value="Genomic_DNA"/>
</dbReference>